<proteinExistence type="predicted"/>
<dbReference type="InterPro" id="IPR058888">
    <property type="entry name" value="LLG1-like"/>
</dbReference>
<dbReference type="AlphaFoldDB" id="A0A8K0IQJ4"/>
<gene>
    <name evidence="2" type="ORF">COCNU_11G011020</name>
</gene>
<keyword evidence="3" id="KW-1185">Reference proteome</keyword>
<dbReference type="Pfam" id="PF26578">
    <property type="entry name" value="LLG1"/>
    <property type="match status" value="1"/>
</dbReference>
<evidence type="ECO:0000313" key="3">
    <source>
        <dbReference type="Proteomes" id="UP000797356"/>
    </source>
</evidence>
<evidence type="ECO:0000313" key="2">
    <source>
        <dbReference type="EMBL" id="KAG1364275.1"/>
    </source>
</evidence>
<evidence type="ECO:0000259" key="1">
    <source>
        <dbReference type="Pfam" id="PF26578"/>
    </source>
</evidence>
<dbReference type="Proteomes" id="UP000797356">
    <property type="component" value="Chromosome 11"/>
</dbReference>
<name>A0A8K0IQJ4_COCNU</name>
<dbReference type="OrthoDB" id="585255at2759"/>
<organism evidence="2 3">
    <name type="scientific">Cocos nucifera</name>
    <name type="common">Coconut palm</name>
    <dbReference type="NCBI Taxonomy" id="13894"/>
    <lineage>
        <taxon>Eukaryota</taxon>
        <taxon>Viridiplantae</taxon>
        <taxon>Streptophyta</taxon>
        <taxon>Embryophyta</taxon>
        <taxon>Tracheophyta</taxon>
        <taxon>Spermatophyta</taxon>
        <taxon>Magnoliopsida</taxon>
        <taxon>Liliopsida</taxon>
        <taxon>Arecaceae</taxon>
        <taxon>Arecoideae</taxon>
        <taxon>Cocoseae</taxon>
        <taxon>Attaleinae</taxon>
        <taxon>Cocos</taxon>
    </lineage>
</organism>
<reference evidence="2" key="2">
    <citation type="submission" date="2019-07" db="EMBL/GenBank/DDBJ databases">
        <authorList>
            <person name="Yang Y."/>
            <person name="Bocs S."/>
            <person name="Baudouin L."/>
        </authorList>
    </citation>
    <scope>NUCLEOTIDE SEQUENCE</scope>
    <source>
        <tissue evidence="2">Spear leaf of Hainan Tall coconut</tissue>
    </source>
</reference>
<feature type="domain" description="GPI-anchored protein LLG1-like" evidence="1">
    <location>
        <begin position="1"/>
        <end position="27"/>
    </location>
</feature>
<reference evidence="2" key="1">
    <citation type="journal article" date="2017" name="Gigascience">
        <title>The genome draft of coconut (Cocos nucifera).</title>
        <authorList>
            <person name="Xiao Y."/>
            <person name="Xu P."/>
            <person name="Fan H."/>
            <person name="Baudouin L."/>
            <person name="Xia W."/>
            <person name="Bocs S."/>
            <person name="Xu J."/>
            <person name="Li Q."/>
            <person name="Guo A."/>
            <person name="Zhou L."/>
            <person name="Li J."/>
            <person name="Wu Y."/>
            <person name="Ma Z."/>
            <person name="Armero A."/>
            <person name="Issali A.E."/>
            <person name="Liu N."/>
            <person name="Peng M."/>
            <person name="Yang Y."/>
        </authorList>
    </citation>
    <scope>NUCLEOTIDE SEQUENCE</scope>
    <source>
        <tissue evidence="2">Spear leaf of Hainan Tall coconut</tissue>
    </source>
</reference>
<accession>A0A8K0IQJ4</accession>
<dbReference type="PANTHER" id="PTHR31533">
    <property type="entry name" value="GPI-ANCHORED PROTEIN LLG1-RELATED-RELATED"/>
    <property type="match status" value="1"/>
</dbReference>
<comment type="caution">
    <text evidence="2">The sequence shown here is derived from an EMBL/GenBank/DDBJ whole genome shotgun (WGS) entry which is preliminary data.</text>
</comment>
<dbReference type="InterPro" id="IPR039307">
    <property type="entry name" value="LORELEI-like"/>
</dbReference>
<sequence>MFSYINLYGRYPPGLFASECKEGKEGLICPAEPPNSDDANHIGQGFSHLPLLLSGFFVAFLIS</sequence>
<protein>
    <submittedName>
        <fullName evidence="2">Putative GPI-anchored protein LLG1</fullName>
    </submittedName>
</protein>
<dbReference type="EMBL" id="CM017882">
    <property type="protein sequence ID" value="KAG1364275.1"/>
    <property type="molecule type" value="Genomic_DNA"/>
</dbReference>
<dbReference type="PANTHER" id="PTHR31533:SF2">
    <property type="entry name" value="GPI-ANCHORED PROTEIN LLG1"/>
    <property type="match status" value="1"/>
</dbReference>